<protein>
    <submittedName>
        <fullName evidence="1">Uncharacterized protein</fullName>
    </submittedName>
</protein>
<comment type="caution">
    <text evidence="1">The sequence shown here is derived from an EMBL/GenBank/DDBJ whole genome shotgun (WGS) entry which is preliminary data.</text>
</comment>
<evidence type="ECO:0000313" key="1">
    <source>
        <dbReference type="EMBL" id="GEO97326.1"/>
    </source>
</evidence>
<keyword evidence="2" id="KW-1185">Reference proteome</keyword>
<dbReference type="Proteomes" id="UP000321103">
    <property type="component" value="Unassembled WGS sequence"/>
</dbReference>
<dbReference type="RefSeq" id="WP_147017886.1">
    <property type="nucleotide sequence ID" value="NZ_BJZS01000118.1"/>
</dbReference>
<dbReference type="EMBL" id="BJZS01000118">
    <property type="protein sequence ID" value="GEO97326.1"/>
    <property type="molecule type" value="Genomic_DNA"/>
</dbReference>
<name>A0A512IHY0_9MICC</name>
<accession>A0A512IHY0</accession>
<proteinExistence type="predicted"/>
<sequence>MTASTPDLFAVELRPHTPAEWIATYYPLIKTTAGSRVDITTVLHQHRLPGPPPNHGTARWLEARAADPDAPCYADYPTWKTELAAGYAASVTAYHTENTQQPSRHLTSHTALGTAVILPGQLPEWINNDTVSTEDENT</sequence>
<reference evidence="1 2" key="1">
    <citation type="submission" date="2019-07" db="EMBL/GenBank/DDBJ databases">
        <title>Whole genome shotgun sequence of Kocuria turfanensis NBRC 107627.</title>
        <authorList>
            <person name="Hosoyama A."/>
            <person name="Uohara A."/>
            <person name="Ohji S."/>
            <person name="Ichikawa N."/>
        </authorList>
    </citation>
    <scope>NUCLEOTIDE SEQUENCE [LARGE SCALE GENOMIC DNA]</scope>
    <source>
        <strain evidence="1 2">NBRC 107627</strain>
    </source>
</reference>
<organism evidence="1 2">
    <name type="scientific">Kocuria turfanensis</name>
    <dbReference type="NCBI Taxonomy" id="388357"/>
    <lineage>
        <taxon>Bacteria</taxon>
        <taxon>Bacillati</taxon>
        <taxon>Actinomycetota</taxon>
        <taxon>Actinomycetes</taxon>
        <taxon>Micrococcales</taxon>
        <taxon>Micrococcaceae</taxon>
        <taxon>Kocuria</taxon>
    </lineage>
</organism>
<gene>
    <name evidence="1" type="ORF">KTU01_34490</name>
</gene>
<dbReference type="AlphaFoldDB" id="A0A512IHY0"/>
<evidence type="ECO:0000313" key="2">
    <source>
        <dbReference type="Proteomes" id="UP000321103"/>
    </source>
</evidence>